<gene>
    <name evidence="1" type="ORF">SADUNF_Sadunf18G0003200</name>
</gene>
<keyword evidence="2" id="KW-1185">Reference proteome</keyword>
<dbReference type="InterPro" id="IPR016024">
    <property type="entry name" value="ARM-type_fold"/>
</dbReference>
<dbReference type="PANTHER" id="PTHR46043">
    <property type="entry name" value="ARM REPEAT SUPERFAMILY PROTEIN"/>
    <property type="match status" value="1"/>
</dbReference>
<sequence>MGDAGFMSEFVKFLDAKSFEVREMAAVALTSLVSVPKNRKKFVQDDRNVGFLLQLLDQEETNSGSKKLLISILLSLTSCNSGRKQIASSGYLKNIEKLAEAEVSDAKRLVRKLSTNRFRSMFVAIRENRIKENILVILGTDKFNRTRKDDPDIITAPKSVVIECQYPFTKRGDSIFPIRVINLAVVIMA</sequence>
<dbReference type="SUPFAM" id="SSF48371">
    <property type="entry name" value="ARM repeat"/>
    <property type="match status" value="1"/>
</dbReference>
<dbReference type="AlphaFoldDB" id="A0A835MIB3"/>
<proteinExistence type="predicted"/>
<protein>
    <submittedName>
        <fullName evidence="1">Uncharacterized protein</fullName>
    </submittedName>
</protein>
<reference evidence="1 2" key="1">
    <citation type="submission" date="2020-10" db="EMBL/GenBank/DDBJ databases">
        <title>Plant Genome Project.</title>
        <authorList>
            <person name="Zhang R.-G."/>
        </authorList>
    </citation>
    <scope>NUCLEOTIDE SEQUENCE [LARGE SCALE GENOMIC DNA]</scope>
    <source>
        <strain evidence="1">FAFU-HL-1</strain>
        <tissue evidence="1">Leaf</tissue>
    </source>
</reference>
<dbReference type="Proteomes" id="UP000657918">
    <property type="component" value="Unassembled WGS sequence"/>
</dbReference>
<dbReference type="PANTHER" id="PTHR46043:SF5">
    <property type="entry name" value="ARM REPEAT SUPERFAMILY PROTEIN"/>
    <property type="match status" value="1"/>
</dbReference>
<dbReference type="EMBL" id="JADGMS010000018">
    <property type="protein sequence ID" value="KAF9661956.1"/>
    <property type="molecule type" value="Genomic_DNA"/>
</dbReference>
<dbReference type="OrthoDB" id="7537227at2759"/>
<accession>A0A835MIB3</accession>
<dbReference type="Gene3D" id="1.25.10.10">
    <property type="entry name" value="Leucine-rich Repeat Variant"/>
    <property type="match status" value="1"/>
</dbReference>
<dbReference type="InterPro" id="IPR011989">
    <property type="entry name" value="ARM-like"/>
</dbReference>
<evidence type="ECO:0000313" key="1">
    <source>
        <dbReference type="EMBL" id="KAF9661956.1"/>
    </source>
</evidence>
<name>A0A835MIB3_9ROSI</name>
<organism evidence="1 2">
    <name type="scientific">Salix dunnii</name>
    <dbReference type="NCBI Taxonomy" id="1413687"/>
    <lineage>
        <taxon>Eukaryota</taxon>
        <taxon>Viridiplantae</taxon>
        <taxon>Streptophyta</taxon>
        <taxon>Embryophyta</taxon>
        <taxon>Tracheophyta</taxon>
        <taxon>Spermatophyta</taxon>
        <taxon>Magnoliopsida</taxon>
        <taxon>eudicotyledons</taxon>
        <taxon>Gunneridae</taxon>
        <taxon>Pentapetalae</taxon>
        <taxon>rosids</taxon>
        <taxon>fabids</taxon>
        <taxon>Malpighiales</taxon>
        <taxon>Salicaceae</taxon>
        <taxon>Saliceae</taxon>
        <taxon>Salix</taxon>
    </lineage>
</organism>
<evidence type="ECO:0000313" key="2">
    <source>
        <dbReference type="Proteomes" id="UP000657918"/>
    </source>
</evidence>
<comment type="caution">
    <text evidence="1">The sequence shown here is derived from an EMBL/GenBank/DDBJ whole genome shotgun (WGS) entry which is preliminary data.</text>
</comment>